<reference evidence="1" key="2">
    <citation type="submission" date="2020-09" db="EMBL/GenBank/DDBJ databases">
        <authorList>
            <person name="Sun Q."/>
            <person name="Ohkuma M."/>
        </authorList>
    </citation>
    <scope>NUCLEOTIDE SEQUENCE</scope>
    <source>
        <strain evidence="1">JCM 4490</strain>
    </source>
</reference>
<gene>
    <name evidence="1" type="ORF">GCM10010503_42660</name>
</gene>
<dbReference type="AlphaFoldDB" id="A0A918MTT6"/>
<evidence type="ECO:0000313" key="2">
    <source>
        <dbReference type="Proteomes" id="UP000620224"/>
    </source>
</evidence>
<comment type="caution">
    <text evidence="1">The sequence shown here is derived from an EMBL/GenBank/DDBJ whole genome shotgun (WGS) entry which is preliminary data.</text>
</comment>
<keyword evidence="2" id="KW-1185">Reference proteome</keyword>
<sequence length="69" mass="8035">MRARVTFPEAFRGLGHICPDKPEEAWVTKPLRREWPGSHKSAAKREAWVTLRGRGGDMGHRRNVRYYSD</sequence>
<dbReference type="EMBL" id="BMUE01000009">
    <property type="protein sequence ID" value="GGW61075.1"/>
    <property type="molecule type" value="Genomic_DNA"/>
</dbReference>
<protein>
    <submittedName>
        <fullName evidence="1">Uncharacterized protein</fullName>
    </submittedName>
</protein>
<reference evidence="1" key="1">
    <citation type="journal article" date="2014" name="Int. J. Syst. Evol. Microbiol.">
        <title>Complete genome sequence of Corynebacterium casei LMG S-19264T (=DSM 44701T), isolated from a smear-ripened cheese.</title>
        <authorList>
            <consortium name="US DOE Joint Genome Institute (JGI-PGF)"/>
            <person name="Walter F."/>
            <person name="Albersmeier A."/>
            <person name="Kalinowski J."/>
            <person name="Ruckert C."/>
        </authorList>
    </citation>
    <scope>NUCLEOTIDE SEQUENCE</scope>
    <source>
        <strain evidence="1">JCM 4490</strain>
    </source>
</reference>
<evidence type="ECO:0000313" key="1">
    <source>
        <dbReference type="EMBL" id="GGW61075.1"/>
    </source>
</evidence>
<proteinExistence type="predicted"/>
<accession>A0A918MTT6</accession>
<dbReference type="Proteomes" id="UP000620224">
    <property type="component" value="Unassembled WGS sequence"/>
</dbReference>
<organism evidence="1 2">
    <name type="scientific">Streptomyces lucensis JCM 4490</name>
    <dbReference type="NCBI Taxonomy" id="1306176"/>
    <lineage>
        <taxon>Bacteria</taxon>
        <taxon>Bacillati</taxon>
        <taxon>Actinomycetota</taxon>
        <taxon>Actinomycetes</taxon>
        <taxon>Kitasatosporales</taxon>
        <taxon>Streptomycetaceae</taxon>
        <taxon>Streptomyces</taxon>
    </lineage>
</organism>
<name>A0A918MTT6_9ACTN</name>